<comment type="caution">
    <text evidence="4">The sequence shown here is derived from an EMBL/GenBank/DDBJ whole genome shotgun (WGS) entry which is preliminary data.</text>
</comment>
<feature type="compositionally biased region" description="Polar residues" evidence="1">
    <location>
        <begin position="7"/>
        <end position="17"/>
    </location>
</feature>
<accession>A0A6A5H787</accession>
<sequence length="554" mass="64093">MYKIHRQGQQLNGANGSDHQKKLTKKKSKGVLEDDDEDEKTKCKVATIRIEDHDEEEEKRKMERKKRTQEDMVADFVKILEQMMNPRQAVTSIISAGMGVAAITVAVIFFGSLPESALNAKQLVIILAVYGILQIVLATAFFITCMQTTIAVSKGVKDAFQIVVGLLVALIYVAVTLISLAVGVFGFYKTLCIVSFVEYEDLESQFYCPPPVFYTSLTVFILHIVLIVAKCCCCFISIFISPKPIKNPEFNFSKLPQLVRDLLFPMMDLRDIIMLSLCSKKCALLLRTIRNLPNKMDILIGSFRNSVILYEDRDKAENCIQWCFEPYLGRGMDTMWRVNGITFHIVCHIENLHILILRETKKFRIRRALSSVLEVNHLNMEGRAAQKDFKFVFNNLKIKNSLRKDYHELDSYQSVRSLNCKDRIMSYCSTWAHPDILLNLNCKHSTFLETQFKAENILEFLKKWKTSEGNEMRNIESLKIEIMEFLESFENVIWIEMDAKACVPRELDRRIKKFPDVDFEYGMDIKRTDGLQATVMLDREEKIFEFYVWHDDEG</sequence>
<feature type="transmembrane region" description="Helical" evidence="2">
    <location>
        <begin position="89"/>
        <end position="111"/>
    </location>
</feature>
<evidence type="ECO:0000313" key="4">
    <source>
        <dbReference type="EMBL" id="KAF1762644.1"/>
    </source>
</evidence>
<feature type="transmembrane region" description="Helical" evidence="2">
    <location>
        <begin position="212"/>
        <end position="240"/>
    </location>
</feature>
<feature type="transmembrane region" description="Helical" evidence="2">
    <location>
        <begin position="123"/>
        <end position="143"/>
    </location>
</feature>
<feature type="transmembrane region" description="Helical" evidence="2">
    <location>
        <begin position="163"/>
        <end position="188"/>
    </location>
</feature>
<protein>
    <recommendedName>
        <fullName evidence="3">F-box domain-containing protein</fullName>
    </recommendedName>
</protein>
<dbReference type="Proteomes" id="UP000483820">
    <property type="component" value="Chromosome III"/>
</dbReference>
<evidence type="ECO:0000256" key="1">
    <source>
        <dbReference type="SAM" id="MobiDB-lite"/>
    </source>
</evidence>
<keyword evidence="2" id="KW-1133">Transmembrane helix</keyword>
<dbReference type="PROSITE" id="PS50181">
    <property type="entry name" value="FBOX"/>
    <property type="match status" value="1"/>
</dbReference>
<keyword evidence="2" id="KW-0812">Transmembrane</keyword>
<feature type="region of interest" description="Disordered" evidence="1">
    <location>
        <begin position="1"/>
        <end position="40"/>
    </location>
</feature>
<feature type="domain" description="F-box" evidence="3">
    <location>
        <begin position="249"/>
        <end position="296"/>
    </location>
</feature>
<organism evidence="4 5">
    <name type="scientific">Caenorhabditis remanei</name>
    <name type="common">Caenorhabditis vulgaris</name>
    <dbReference type="NCBI Taxonomy" id="31234"/>
    <lineage>
        <taxon>Eukaryota</taxon>
        <taxon>Metazoa</taxon>
        <taxon>Ecdysozoa</taxon>
        <taxon>Nematoda</taxon>
        <taxon>Chromadorea</taxon>
        <taxon>Rhabditida</taxon>
        <taxon>Rhabditina</taxon>
        <taxon>Rhabditomorpha</taxon>
        <taxon>Rhabditoidea</taxon>
        <taxon>Rhabditidae</taxon>
        <taxon>Peloderinae</taxon>
        <taxon>Caenorhabditis</taxon>
    </lineage>
</organism>
<dbReference type="RefSeq" id="XP_053587675.1">
    <property type="nucleotide sequence ID" value="XM_053728098.1"/>
</dbReference>
<dbReference type="InterPro" id="IPR001810">
    <property type="entry name" value="F-box_dom"/>
</dbReference>
<keyword evidence="2" id="KW-0472">Membrane</keyword>
<dbReference type="KEGG" id="crq:GCK72_010906"/>
<dbReference type="EMBL" id="WUAV01000003">
    <property type="protein sequence ID" value="KAF1762644.1"/>
    <property type="molecule type" value="Genomic_DNA"/>
</dbReference>
<proteinExistence type="predicted"/>
<gene>
    <name evidence="4" type="ORF">GCK72_010906</name>
</gene>
<dbReference type="AlphaFoldDB" id="A0A6A5H787"/>
<dbReference type="GeneID" id="9811740"/>
<reference evidence="4 5" key="1">
    <citation type="submission" date="2019-12" db="EMBL/GenBank/DDBJ databases">
        <title>Chromosome-level assembly of the Caenorhabditis remanei genome.</title>
        <authorList>
            <person name="Teterina A.A."/>
            <person name="Willis J.H."/>
            <person name="Phillips P.C."/>
        </authorList>
    </citation>
    <scope>NUCLEOTIDE SEQUENCE [LARGE SCALE GENOMIC DNA]</scope>
    <source>
        <strain evidence="4 5">PX506</strain>
        <tissue evidence="4">Whole organism</tissue>
    </source>
</reference>
<dbReference type="CTD" id="9811740"/>
<evidence type="ECO:0000313" key="5">
    <source>
        <dbReference type="Proteomes" id="UP000483820"/>
    </source>
</evidence>
<dbReference type="PANTHER" id="PTHR21503">
    <property type="entry name" value="F-BOX-CONTAINING HYPOTHETICAL PROTEIN C.ELEGANS"/>
    <property type="match status" value="1"/>
</dbReference>
<name>A0A6A5H787_CAERE</name>
<dbReference type="PANTHER" id="PTHR21503:SF8">
    <property type="entry name" value="F-BOX ASSOCIATED DOMAIN-CONTAINING PROTEIN-RELATED"/>
    <property type="match status" value="1"/>
</dbReference>
<evidence type="ECO:0000256" key="2">
    <source>
        <dbReference type="SAM" id="Phobius"/>
    </source>
</evidence>
<evidence type="ECO:0000259" key="3">
    <source>
        <dbReference type="PROSITE" id="PS50181"/>
    </source>
</evidence>